<dbReference type="EMBL" id="MHNI01000031">
    <property type="protein sequence ID" value="OGZ41363.1"/>
    <property type="molecule type" value="Genomic_DNA"/>
</dbReference>
<proteinExistence type="predicted"/>
<organism evidence="2 3">
    <name type="scientific">Candidatus Ryanbacteria bacterium RIFCSPHIGHO2_01_45_13</name>
    <dbReference type="NCBI Taxonomy" id="1802112"/>
    <lineage>
        <taxon>Bacteria</taxon>
        <taxon>Candidatus Ryaniibacteriota</taxon>
    </lineage>
</organism>
<reference evidence="2 3" key="1">
    <citation type="journal article" date="2016" name="Nat. Commun.">
        <title>Thousands of microbial genomes shed light on interconnected biogeochemical processes in an aquifer system.</title>
        <authorList>
            <person name="Anantharaman K."/>
            <person name="Brown C.T."/>
            <person name="Hug L.A."/>
            <person name="Sharon I."/>
            <person name="Castelle C.J."/>
            <person name="Probst A.J."/>
            <person name="Thomas B.C."/>
            <person name="Singh A."/>
            <person name="Wilkins M.J."/>
            <person name="Karaoz U."/>
            <person name="Brodie E.L."/>
            <person name="Williams K.H."/>
            <person name="Hubbard S.S."/>
            <person name="Banfield J.F."/>
        </authorList>
    </citation>
    <scope>NUCLEOTIDE SEQUENCE [LARGE SCALE GENOMIC DNA]</scope>
</reference>
<dbReference type="Gene3D" id="2.60.40.10">
    <property type="entry name" value="Immunoglobulins"/>
    <property type="match status" value="1"/>
</dbReference>
<keyword evidence="1" id="KW-0472">Membrane</keyword>
<feature type="transmembrane region" description="Helical" evidence="1">
    <location>
        <begin position="21"/>
        <end position="40"/>
    </location>
</feature>
<keyword evidence="1" id="KW-1133">Transmembrane helix</keyword>
<evidence type="ECO:0000313" key="2">
    <source>
        <dbReference type="EMBL" id="OGZ41363.1"/>
    </source>
</evidence>
<sequence>MGKFEDFHIMKETAVTPRRRVPFFMIVNFFILLLIGYFVFQASDFLFGPQLFVEYPINGETVVGNVFISGKTDPNTRLTINGFEAYSDDDGFFSENLPLTKGYHDIIVEVRNRFQKEARVTRAIVVK</sequence>
<name>A0A1G2FTI9_9BACT</name>
<protein>
    <submittedName>
        <fullName evidence="2">Uncharacterized protein</fullName>
    </submittedName>
</protein>
<keyword evidence="1" id="KW-0812">Transmembrane</keyword>
<comment type="caution">
    <text evidence="2">The sequence shown here is derived from an EMBL/GenBank/DDBJ whole genome shotgun (WGS) entry which is preliminary data.</text>
</comment>
<dbReference type="Proteomes" id="UP000176700">
    <property type="component" value="Unassembled WGS sequence"/>
</dbReference>
<gene>
    <name evidence="2" type="ORF">A2W41_01425</name>
</gene>
<evidence type="ECO:0000256" key="1">
    <source>
        <dbReference type="SAM" id="Phobius"/>
    </source>
</evidence>
<dbReference type="AlphaFoldDB" id="A0A1G2FTI9"/>
<accession>A0A1G2FTI9</accession>
<evidence type="ECO:0000313" key="3">
    <source>
        <dbReference type="Proteomes" id="UP000176700"/>
    </source>
</evidence>
<dbReference type="InterPro" id="IPR013783">
    <property type="entry name" value="Ig-like_fold"/>
</dbReference>